<proteinExistence type="predicted"/>
<name>A0A2M9BDN1_9ACTN</name>
<sequence>MPLVDVVDQTYVAVGPERLRARLCDEVALAAVLGPGLAVRCFEDRGRRGKRWRLSGALDGTAEVWLEELAEGTVVHVFVQADPSRSPRSARARRRVEERYHQALSRWVTSVRDELDGSRPVGAAPVPRAGRAAPAPASGTGPERDSVAARSERAGGLDDQPDDE</sequence>
<comment type="caution">
    <text evidence="2">The sequence shown here is derived from an EMBL/GenBank/DDBJ whole genome shotgun (WGS) entry which is preliminary data.</text>
</comment>
<feature type="compositionally biased region" description="Low complexity" evidence="1">
    <location>
        <begin position="119"/>
        <end position="137"/>
    </location>
</feature>
<reference evidence="2 3" key="1">
    <citation type="submission" date="2017-11" db="EMBL/GenBank/DDBJ databases">
        <title>Genomic Encyclopedia of Archaeal and Bacterial Type Strains, Phase II (KMG-II): From Individual Species to Whole Genera.</title>
        <authorList>
            <person name="Goeker M."/>
        </authorList>
    </citation>
    <scope>NUCLEOTIDE SEQUENCE [LARGE SCALE GENOMIC DNA]</scope>
    <source>
        <strain evidence="2 3">DSM 27763</strain>
    </source>
</reference>
<dbReference type="EMBL" id="PGEZ01000001">
    <property type="protein sequence ID" value="PJJ56061.1"/>
    <property type="molecule type" value="Genomic_DNA"/>
</dbReference>
<feature type="compositionally biased region" description="Basic and acidic residues" evidence="1">
    <location>
        <begin position="142"/>
        <end position="156"/>
    </location>
</feature>
<evidence type="ECO:0000313" key="2">
    <source>
        <dbReference type="EMBL" id="PJJ56061.1"/>
    </source>
</evidence>
<feature type="region of interest" description="Disordered" evidence="1">
    <location>
        <begin position="114"/>
        <end position="164"/>
    </location>
</feature>
<evidence type="ECO:0008006" key="4">
    <source>
        <dbReference type="Google" id="ProtNLM"/>
    </source>
</evidence>
<evidence type="ECO:0000313" key="3">
    <source>
        <dbReference type="Proteomes" id="UP000230842"/>
    </source>
</evidence>
<dbReference type="Proteomes" id="UP000230842">
    <property type="component" value="Unassembled WGS sequence"/>
</dbReference>
<dbReference type="OrthoDB" id="3826327at2"/>
<dbReference type="AlphaFoldDB" id="A0A2M9BDN1"/>
<dbReference type="RefSeq" id="WP_100414268.1">
    <property type="nucleotide sequence ID" value="NZ_PGEZ01000001.1"/>
</dbReference>
<organism evidence="2 3">
    <name type="scientific">Mumia flava</name>
    <dbReference type="NCBI Taxonomy" id="1348852"/>
    <lineage>
        <taxon>Bacteria</taxon>
        <taxon>Bacillati</taxon>
        <taxon>Actinomycetota</taxon>
        <taxon>Actinomycetes</taxon>
        <taxon>Propionibacteriales</taxon>
        <taxon>Nocardioidaceae</taxon>
        <taxon>Mumia</taxon>
    </lineage>
</organism>
<protein>
    <recommendedName>
        <fullName evidence="4">Polyketide cyclase/dehydrase/lipid transport protein</fullName>
    </recommendedName>
</protein>
<keyword evidence="3" id="KW-1185">Reference proteome</keyword>
<evidence type="ECO:0000256" key="1">
    <source>
        <dbReference type="SAM" id="MobiDB-lite"/>
    </source>
</evidence>
<accession>A0A2M9BDN1</accession>
<gene>
    <name evidence="2" type="ORF">CLV56_0265</name>
</gene>